<dbReference type="SUPFAM" id="SSF81301">
    <property type="entry name" value="Nucleotidyltransferase"/>
    <property type="match status" value="1"/>
</dbReference>
<dbReference type="Gene3D" id="3.30.460.10">
    <property type="entry name" value="Beta Polymerase, domain 2"/>
    <property type="match status" value="1"/>
</dbReference>
<dbReference type="EMBL" id="KQ414615">
    <property type="protein sequence ID" value="KOC68695.1"/>
    <property type="molecule type" value="Genomic_DNA"/>
</dbReference>
<evidence type="ECO:0000313" key="9">
    <source>
        <dbReference type="Proteomes" id="UP000053825"/>
    </source>
</evidence>
<proteinExistence type="predicted"/>
<protein>
    <submittedName>
        <fullName evidence="8">Poly(A) RNA polymerase, mitochondrial</fullName>
    </submittedName>
</protein>
<dbReference type="PANTHER" id="PTHR12271">
    <property type="entry name" value="POLY A POLYMERASE CID PAP -RELATED"/>
    <property type="match status" value="1"/>
</dbReference>
<reference evidence="8 9" key="1">
    <citation type="submission" date="2015-07" db="EMBL/GenBank/DDBJ databases">
        <title>The genome of Habropoda laboriosa.</title>
        <authorList>
            <person name="Pan H."/>
            <person name="Kapheim K."/>
        </authorList>
    </citation>
    <scope>NUCLEOTIDE SEQUENCE [LARGE SCALE GENOMIC DNA]</scope>
    <source>
        <strain evidence="8">0110345459</strain>
    </source>
</reference>
<dbReference type="SUPFAM" id="SSF81631">
    <property type="entry name" value="PAP/OAS1 substrate-binding domain"/>
    <property type="match status" value="1"/>
</dbReference>
<dbReference type="GO" id="GO:1990817">
    <property type="term" value="F:poly(A) RNA polymerase activity"/>
    <property type="evidence" value="ECO:0007669"/>
    <property type="project" value="TreeGrafter"/>
</dbReference>
<dbReference type="STRING" id="597456.A0A0L7RD25"/>
<comment type="cofactor">
    <cofactor evidence="2">
        <name>Mg(2+)</name>
        <dbReference type="ChEBI" id="CHEBI:18420"/>
    </cofactor>
</comment>
<comment type="cofactor">
    <cofactor evidence="1">
        <name>Mn(2+)</name>
        <dbReference type="ChEBI" id="CHEBI:29035"/>
    </cofactor>
</comment>
<evidence type="ECO:0000259" key="7">
    <source>
        <dbReference type="Pfam" id="PF22600"/>
    </source>
</evidence>
<feature type="domain" description="PAP-associated" evidence="6">
    <location>
        <begin position="359"/>
        <end position="392"/>
    </location>
</feature>
<gene>
    <name evidence="8" type="ORF">WH47_06487</name>
</gene>
<dbReference type="InterPro" id="IPR043519">
    <property type="entry name" value="NT_sf"/>
</dbReference>
<keyword evidence="5" id="KW-0460">Magnesium</keyword>
<keyword evidence="4" id="KW-0479">Metal-binding</keyword>
<sequence length="479" mass="55216">MLMFRQTQARKSILVKIPSLSSAFNVKMTCSYYGNVVNTVSYASKDMAFLLVEYSTENEIIKLKETIRYQSREYLCAVTPLYSYKDLPQTVKLRGGQLQKSYACSAFVAPTEKEMVKKLEETNSISEQMILLYNVLKLPDFNIRLRFYTAEQISFYLSRLFTNISVLPFGSSVNGFGQLGCDLDLLCQIDRVKQSKSDSLSFLTQTLSLNEKNEKKVFLETIGTLMKVFVPGVTNMRKILEARVPIIKFFNTYTNMQCDLSSSNVLASIMSQLLYTYAEFDWCVKPLVCTIRNWARNRSLTKDEPGQWITNFSLTLLIIFYLQTKYIVPCLGTLQDVARHNTSKLQAVNQQPKNEILYQLLYGFFEYYSIFDFKTQAICIQEGCPRQKKSYAPLYIYNPLESTLNVSRNVTTIQLTQLIDNFRNGLHIMLSVKEEDILMCLLNLKKTPEMCNNTPSIQISQKESLNQEMFTEQRNANIL</sequence>
<organism evidence="8 9">
    <name type="scientific">Habropoda laboriosa</name>
    <dbReference type="NCBI Taxonomy" id="597456"/>
    <lineage>
        <taxon>Eukaryota</taxon>
        <taxon>Metazoa</taxon>
        <taxon>Ecdysozoa</taxon>
        <taxon>Arthropoda</taxon>
        <taxon>Hexapoda</taxon>
        <taxon>Insecta</taxon>
        <taxon>Pterygota</taxon>
        <taxon>Neoptera</taxon>
        <taxon>Endopterygota</taxon>
        <taxon>Hymenoptera</taxon>
        <taxon>Apocrita</taxon>
        <taxon>Aculeata</taxon>
        <taxon>Apoidea</taxon>
        <taxon>Anthophila</taxon>
        <taxon>Apidae</taxon>
        <taxon>Habropoda</taxon>
    </lineage>
</organism>
<dbReference type="InterPro" id="IPR054708">
    <property type="entry name" value="MTPAP-like_central"/>
</dbReference>
<dbReference type="Pfam" id="PF03828">
    <property type="entry name" value="PAP_assoc"/>
    <property type="match status" value="1"/>
</dbReference>
<name>A0A0L7RD25_9HYME</name>
<evidence type="ECO:0000313" key="8">
    <source>
        <dbReference type="EMBL" id="KOC68695.1"/>
    </source>
</evidence>
<dbReference type="PANTHER" id="PTHR12271:SF133">
    <property type="entry name" value="POLY(A) RNA POLYMERASE, MITOCHONDRIAL"/>
    <property type="match status" value="1"/>
</dbReference>
<dbReference type="AlphaFoldDB" id="A0A0L7RD25"/>
<evidence type="ECO:0000256" key="2">
    <source>
        <dbReference type="ARBA" id="ARBA00001946"/>
    </source>
</evidence>
<dbReference type="CDD" id="cd05402">
    <property type="entry name" value="NT_PAP_TUTase"/>
    <property type="match status" value="1"/>
</dbReference>
<evidence type="ECO:0000256" key="1">
    <source>
        <dbReference type="ARBA" id="ARBA00001936"/>
    </source>
</evidence>
<accession>A0A0L7RD25</accession>
<dbReference type="InterPro" id="IPR002058">
    <property type="entry name" value="PAP_assoc"/>
</dbReference>
<dbReference type="Gene3D" id="1.10.1410.10">
    <property type="match status" value="1"/>
</dbReference>
<evidence type="ECO:0000256" key="4">
    <source>
        <dbReference type="ARBA" id="ARBA00022723"/>
    </source>
</evidence>
<keyword evidence="9" id="KW-1185">Reference proteome</keyword>
<dbReference type="Proteomes" id="UP000053825">
    <property type="component" value="Unassembled WGS sequence"/>
</dbReference>
<feature type="domain" description="Poly(A) RNA polymerase mitochondrial-like central palm" evidence="7">
    <location>
        <begin position="125"/>
        <end position="278"/>
    </location>
</feature>
<dbReference type="GO" id="GO:0031123">
    <property type="term" value="P:RNA 3'-end processing"/>
    <property type="evidence" value="ECO:0007669"/>
    <property type="project" value="TreeGrafter"/>
</dbReference>
<dbReference type="Pfam" id="PF22600">
    <property type="entry name" value="MTPAP-like_central"/>
    <property type="match status" value="1"/>
</dbReference>
<dbReference type="OrthoDB" id="434989at2759"/>
<evidence type="ECO:0000256" key="5">
    <source>
        <dbReference type="ARBA" id="ARBA00022842"/>
    </source>
</evidence>
<keyword evidence="3" id="KW-0808">Transferase</keyword>
<dbReference type="GO" id="GO:0046872">
    <property type="term" value="F:metal ion binding"/>
    <property type="evidence" value="ECO:0007669"/>
    <property type="project" value="UniProtKB-KW"/>
</dbReference>
<evidence type="ECO:0000259" key="6">
    <source>
        <dbReference type="Pfam" id="PF03828"/>
    </source>
</evidence>
<evidence type="ECO:0000256" key="3">
    <source>
        <dbReference type="ARBA" id="ARBA00022679"/>
    </source>
</evidence>